<organism evidence="2 3">
    <name type="scientific">Streptomyces lydicamycinicus</name>
    <dbReference type="NCBI Taxonomy" id="1546107"/>
    <lineage>
        <taxon>Bacteria</taxon>
        <taxon>Bacillati</taxon>
        <taxon>Actinomycetota</taxon>
        <taxon>Actinomycetes</taxon>
        <taxon>Kitasatosporales</taxon>
        <taxon>Streptomycetaceae</taxon>
        <taxon>Streptomyces</taxon>
    </lineage>
</organism>
<evidence type="ECO:0000256" key="1">
    <source>
        <dbReference type="SAM" id="MobiDB-lite"/>
    </source>
</evidence>
<sequence>MAGRTVAFRGAVSGYRGDVGGQEVANKGSAHTWPGRMAGAGRSFRLVRAARGPYAALASPPPTARRLPPAPAARHTSKGRTGP</sequence>
<accession>A0A0P4R6L9</accession>
<reference evidence="3" key="1">
    <citation type="submission" date="2014-09" db="EMBL/GenBank/DDBJ databases">
        <title>Whole genome shotgun sequence of Streptomyces sp. NBRC 110027.</title>
        <authorList>
            <person name="Komaki H."/>
            <person name="Ichikawa N."/>
            <person name="Katano-Makiyama Y."/>
            <person name="Hosoyama A."/>
            <person name="Hashimoto M."/>
            <person name="Uohara A."/>
            <person name="Kitahashi Y."/>
            <person name="Ohji S."/>
            <person name="Kimura A."/>
            <person name="Yamazoe A."/>
            <person name="Igarashi Y."/>
            <person name="Fujita N."/>
        </authorList>
    </citation>
    <scope>NUCLEOTIDE SEQUENCE [LARGE SCALE GENOMIC DNA]</scope>
    <source>
        <strain evidence="3">NBRC 110027</strain>
    </source>
</reference>
<name>A0A0P4R6L9_9ACTN</name>
<dbReference type="AlphaFoldDB" id="A0A0P4R6L9"/>
<protein>
    <submittedName>
        <fullName evidence="2">Uncharacterized protein</fullName>
    </submittedName>
</protein>
<feature type="region of interest" description="Disordered" evidence="1">
    <location>
        <begin position="54"/>
        <end position="83"/>
    </location>
</feature>
<proteinExistence type="predicted"/>
<evidence type="ECO:0000313" key="2">
    <source>
        <dbReference type="EMBL" id="GAO08572.1"/>
    </source>
</evidence>
<keyword evidence="3" id="KW-1185">Reference proteome</keyword>
<reference evidence="2 3" key="2">
    <citation type="journal article" date="2015" name="Stand. Genomic Sci.">
        <title>Draft genome sequence of marine-derived Streptomyces sp. TP-A0598, a producer of anti-MRSA antibiotic lydicamycins.</title>
        <authorList>
            <person name="Komaki H."/>
            <person name="Ichikawa N."/>
            <person name="Hosoyama A."/>
            <person name="Fujita N."/>
            <person name="Igarashi Y."/>
        </authorList>
    </citation>
    <scope>NUCLEOTIDE SEQUENCE [LARGE SCALE GENOMIC DNA]</scope>
    <source>
        <strain evidence="2 3">NBRC 110027</strain>
    </source>
</reference>
<gene>
    <name evidence="2" type="ORF">TPA0598_04_02080</name>
</gene>
<feature type="compositionally biased region" description="Pro residues" evidence="1">
    <location>
        <begin position="59"/>
        <end position="71"/>
    </location>
</feature>
<comment type="caution">
    <text evidence="2">The sequence shown here is derived from an EMBL/GenBank/DDBJ whole genome shotgun (WGS) entry which is preliminary data.</text>
</comment>
<evidence type="ECO:0000313" key="3">
    <source>
        <dbReference type="Proteomes" id="UP000048965"/>
    </source>
</evidence>
<dbReference type="EMBL" id="BBNO01000004">
    <property type="protein sequence ID" value="GAO08572.1"/>
    <property type="molecule type" value="Genomic_DNA"/>
</dbReference>
<dbReference type="Proteomes" id="UP000048965">
    <property type="component" value="Unassembled WGS sequence"/>
</dbReference>